<evidence type="ECO:0000256" key="2">
    <source>
        <dbReference type="ARBA" id="ARBA00012438"/>
    </source>
</evidence>
<keyword evidence="13" id="KW-1185">Reference proteome</keyword>
<dbReference type="Pfam" id="PF07730">
    <property type="entry name" value="HisKA_3"/>
    <property type="match status" value="1"/>
</dbReference>
<dbReference type="PANTHER" id="PTHR24421:SF10">
    <property type="entry name" value="NITRATE_NITRITE SENSOR PROTEIN NARQ"/>
    <property type="match status" value="1"/>
</dbReference>
<dbReference type="CDD" id="cd16917">
    <property type="entry name" value="HATPase_UhpB-NarQ-NarX-like"/>
    <property type="match status" value="1"/>
</dbReference>
<dbReference type="InterPro" id="IPR003594">
    <property type="entry name" value="HATPase_dom"/>
</dbReference>
<sequence length="408" mass="42594">MLPTMASTGTARRHPLWPPRGRVADAAVALGAGAAVAGWTLVSVAGLPSPPRPGPLEWLLVLGACGALYLRRRFPVAVMVATLAACAVYYPLHEPDGPILVTFFIALYTAAAGGHLAAAIVVGTVALLGTAYGWLSSTTRFVDDWMLLQTAGWLVAVIAVGGVTSNRRAYLREAQQHALDAERGKEAEARRRATEERLRIARELHDVLGHHISLINVQAGAALHRLERDAAGGEPPPAAAALATIKDASREALRDLRATLGVLRQVDEEAPTAPAPGLHRLGELVERAAAAGIRVRTVAEGEARPLPPEVDLAAYRIVQEALTNVARHARAATATVAVHYGDHGVDVRVEDDGRGSAAAPGTAEHAGTGLHGMAERARALGGEFSAGDRPGGGFQVAARLPIDGGETT</sequence>
<accession>A0A2T0Q7G9</accession>
<dbReference type="Pfam" id="PF02518">
    <property type="entry name" value="HATPase_c"/>
    <property type="match status" value="1"/>
</dbReference>
<dbReference type="InterPro" id="IPR011712">
    <property type="entry name" value="Sig_transdc_His_kin_sub3_dim/P"/>
</dbReference>
<dbReference type="EC" id="2.7.13.3" evidence="2"/>
<evidence type="ECO:0000259" key="11">
    <source>
        <dbReference type="Pfam" id="PF07730"/>
    </source>
</evidence>
<dbReference type="Gene3D" id="3.30.565.10">
    <property type="entry name" value="Histidine kinase-like ATPase, C-terminal domain"/>
    <property type="match status" value="1"/>
</dbReference>
<proteinExistence type="predicted"/>
<reference evidence="12 13" key="1">
    <citation type="submission" date="2018-03" db="EMBL/GenBank/DDBJ databases">
        <title>Genomic Encyclopedia of Archaeal and Bacterial Type Strains, Phase II (KMG-II): from individual species to whole genera.</title>
        <authorList>
            <person name="Goeker M."/>
        </authorList>
    </citation>
    <scope>NUCLEOTIDE SEQUENCE [LARGE SCALE GENOMIC DNA]</scope>
    <source>
        <strain evidence="12 13">DSM 45601</strain>
    </source>
</reference>
<evidence type="ECO:0000256" key="7">
    <source>
        <dbReference type="ARBA" id="ARBA00022840"/>
    </source>
</evidence>
<organism evidence="12 13">
    <name type="scientific">Allonocardiopsis opalescens</name>
    <dbReference type="NCBI Taxonomy" id="1144618"/>
    <lineage>
        <taxon>Bacteria</taxon>
        <taxon>Bacillati</taxon>
        <taxon>Actinomycetota</taxon>
        <taxon>Actinomycetes</taxon>
        <taxon>Streptosporangiales</taxon>
        <taxon>Allonocardiopsis</taxon>
    </lineage>
</organism>
<dbReference type="AlphaFoldDB" id="A0A2T0Q7G9"/>
<dbReference type="EMBL" id="PVZC01000003">
    <property type="protein sequence ID" value="PRX99789.1"/>
    <property type="molecule type" value="Genomic_DNA"/>
</dbReference>
<keyword evidence="3" id="KW-0597">Phosphoprotein</keyword>
<protein>
    <recommendedName>
        <fullName evidence="2">histidine kinase</fullName>
        <ecNumber evidence="2">2.7.13.3</ecNumber>
    </recommendedName>
</protein>
<dbReference type="Gene3D" id="1.20.5.1930">
    <property type="match status" value="1"/>
</dbReference>
<dbReference type="Proteomes" id="UP000237846">
    <property type="component" value="Unassembled WGS sequence"/>
</dbReference>
<evidence type="ECO:0000313" key="12">
    <source>
        <dbReference type="EMBL" id="PRX99789.1"/>
    </source>
</evidence>
<evidence type="ECO:0000256" key="8">
    <source>
        <dbReference type="ARBA" id="ARBA00023012"/>
    </source>
</evidence>
<keyword evidence="6 12" id="KW-0418">Kinase</keyword>
<comment type="caution">
    <text evidence="12">The sequence shown here is derived from an EMBL/GenBank/DDBJ whole genome shotgun (WGS) entry which is preliminary data.</text>
</comment>
<dbReference type="GO" id="GO:0005524">
    <property type="term" value="F:ATP binding"/>
    <property type="evidence" value="ECO:0007669"/>
    <property type="project" value="UniProtKB-KW"/>
</dbReference>
<keyword evidence="5" id="KW-0547">Nucleotide-binding</keyword>
<dbReference type="GO" id="GO:0016020">
    <property type="term" value="C:membrane"/>
    <property type="evidence" value="ECO:0007669"/>
    <property type="project" value="InterPro"/>
</dbReference>
<keyword evidence="9" id="KW-1133">Transmembrane helix</keyword>
<dbReference type="SUPFAM" id="SSF55874">
    <property type="entry name" value="ATPase domain of HSP90 chaperone/DNA topoisomerase II/histidine kinase"/>
    <property type="match status" value="1"/>
</dbReference>
<evidence type="ECO:0000256" key="5">
    <source>
        <dbReference type="ARBA" id="ARBA00022741"/>
    </source>
</evidence>
<feature type="transmembrane region" description="Helical" evidence="9">
    <location>
        <begin position="54"/>
        <end position="70"/>
    </location>
</feature>
<feature type="domain" description="Histidine kinase/HSP90-like ATPase" evidence="10">
    <location>
        <begin position="313"/>
        <end position="402"/>
    </location>
</feature>
<evidence type="ECO:0000256" key="3">
    <source>
        <dbReference type="ARBA" id="ARBA00022553"/>
    </source>
</evidence>
<gene>
    <name evidence="12" type="ORF">CLV72_103395</name>
</gene>
<feature type="transmembrane region" description="Helical" evidence="9">
    <location>
        <begin position="145"/>
        <end position="163"/>
    </location>
</feature>
<evidence type="ECO:0000259" key="10">
    <source>
        <dbReference type="Pfam" id="PF02518"/>
    </source>
</evidence>
<feature type="domain" description="Signal transduction histidine kinase subgroup 3 dimerisation and phosphoacceptor" evidence="11">
    <location>
        <begin position="196"/>
        <end position="267"/>
    </location>
</feature>
<keyword evidence="8" id="KW-0902">Two-component regulatory system</keyword>
<keyword evidence="9" id="KW-0472">Membrane</keyword>
<feature type="transmembrane region" description="Helical" evidence="9">
    <location>
        <begin position="99"/>
        <end position="125"/>
    </location>
</feature>
<comment type="catalytic activity">
    <reaction evidence="1">
        <text>ATP + protein L-histidine = ADP + protein N-phospho-L-histidine.</text>
        <dbReference type="EC" id="2.7.13.3"/>
    </reaction>
</comment>
<keyword evidence="4" id="KW-0808">Transferase</keyword>
<evidence type="ECO:0000313" key="13">
    <source>
        <dbReference type="Proteomes" id="UP000237846"/>
    </source>
</evidence>
<evidence type="ECO:0000256" key="6">
    <source>
        <dbReference type="ARBA" id="ARBA00022777"/>
    </source>
</evidence>
<dbReference type="InterPro" id="IPR036890">
    <property type="entry name" value="HATPase_C_sf"/>
</dbReference>
<dbReference type="GO" id="GO:0000155">
    <property type="term" value="F:phosphorelay sensor kinase activity"/>
    <property type="evidence" value="ECO:0007669"/>
    <property type="project" value="InterPro"/>
</dbReference>
<feature type="transmembrane region" description="Helical" evidence="9">
    <location>
        <begin position="26"/>
        <end position="47"/>
    </location>
</feature>
<evidence type="ECO:0000256" key="1">
    <source>
        <dbReference type="ARBA" id="ARBA00000085"/>
    </source>
</evidence>
<name>A0A2T0Q7G9_9ACTN</name>
<evidence type="ECO:0000256" key="4">
    <source>
        <dbReference type="ARBA" id="ARBA00022679"/>
    </source>
</evidence>
<keyword evidence="9" id="KW-0812">Transmembrane</keyword>
<dbReference type="PANTHER" id="PTHR24421">
    <property type="entry name" value="NITRATE/NITRITE SENSOR PROTEIN NARX-RELATED"/>
    <property type="match status" value="1"/>
</dbReference>
<keyword evidence="7" id="KW-0067">ATP-binding</keyword>
<evidence type="ECO:0000256" key="9">
    <source>
        <dbReference type="SAM" id="Phobius"/>
    </source>
</evidence>
<dbReference type="InterPro" id="IPR050482">
    <property type="entry name" value="Sensor_HK_TwoCompSys"/>
</dbReference>
<dbReference type="GO" id="GO:0046983">
    <property type="term" value="F:protein dimerization activity"/>
    <property type="evidence" value="ECO:0007669"/>
    <property type="project" value="InterPro"/>
</dbReference>